<sequence>MAKEPERLEIDIPKIFFTPPTSMREKVTLFLMMLVIFIMFFGPTIFTEISPVRAIIISALPAFSISWGWMVLLRSLFRKREFSKDSGNKKKKP</sequence>
<evidence type="ECO:0000256" key="1">
    <source>
        <dbReference type="SAM" id="Phobius"/>
    </source>
</evidence>
<dbReference type="EMBL" id="DWWV01000085">
    <property type="protein sequence ID" value="HJC10500.1"/>
    <property type="molecule type" value="Genomic_DNA"/>
</dbReference>
<gene>
    <name evidence="2" type="ORF">H9935_06745</name>
</gene>
<proteinExistence type="predicted"/>
<dbReference type="Proteomes" id="UP000823893">
    <property type="component" value="Unassembled WGS sequence"/>
</dbReference>
<reference evidence="2" key="2">
    <citation type="submission" date="2021-04" db="EMBL/GenBank/DDBJ databases">
        <authorList>
            <person name="Gilroy R."/>
        </authorList>
    </citation>
    <scope>NUCLEOTIDE SEQUENCE</scope>
    <source>
        <strain evidence="2">ChiSxjej6B18-287</strain>
    </source>
</reference>
<feature type="transmembrane region" description="Helical" evidence="1">
    <location>
        <begin position="52"/>
        <end position="73"/>
    </location>
</feature>
<evidence type="ECO:0000313" key="2">
    <source>
        <dbReference type="EMBL" id="HJC10500.1"/>
    </source>
</evidence>
<keyword evidence="1" id="KW-1133">Transmembrane helix</keyword>
<comment type="caution">
    <text evidence="2">The sequence shown here is derived from an EMBL/GenBank/DDBJ whole genome shotgun (WGS) entry which is preliminary data.</text>
</comment>
<dbReference type="AlphaFoldDB" id="A0A9D2SKT8"/>
<keyword evidence="1" id="KW-0472">Membrane</keyword>
<accession>A0A9D2SKT8</accession>
<evidence type="ECO:0000313" key="3">
    <source>
        <dbReference type="Proteomes" id="UP000823893"/>
    </source>
</evidence>
<reference evidence="2" key="1">
    <citation type="journal article" date="2021" name="PeerJ">
        <title>Extensive microbial diversity within the chicken gut microbiome revealed by metagenomics and culture.</title>
        <authorList>
            <person name="Gilroy R."/>
            <person name="Ravi A."/>
            <person name="Getino M."/>
            <person name="Pursley I."/>
            <person name="Horton D.L."/>
            <person name="Alikhan N.F."/>
            <person name="Baker D."/>
            <person name="Gharbi K."/>
            <person name="Hall N."/>
            <person name="Watson M."/>
            <person name="Adriaenssens E.M."/>
            <person name="Foster-Nyarko E."/>
            <person name="Jarju S."/>
            <person name="Secka A."/>
            <person name="Antonio M."/>
            <person name="Oren A."/>
            <person name="Chaudhuri R.R."/>
            <person name="La Ragione R."/>
            <person name="Hildebrand F."/>
            <person name="Pallen M.J."/>
        </authorList>
    </citation>
    <scope>NUCLEOTIDE SEQUENCE</scope>
    <source>
        <strain evidence="2">ChiSxjej6B18-287</strain>
    </source>
</reference>
<feature type="transmembrane region" description="Helical" evidence="1">
    <location>
        <begin position="27"/>
        <end position="46"/>
    </location>
</feature>
<name>A0A9D2SKT8_9FIRM</name>
<organism evidence="2 3">
    <name type="scientific">Candidatus Blautia merdigallinarum</name>
    <dbReference type="NCBI Taxonomy" id="2838495"/>
    <lineage>
        <taxon>Bacteria</taxon>
        <taxon>Bacillati</taxon>
        <taxon>Bacillota</taxon>
        <taxon>Clostridia</taxon>
        <taxon>Lachnospirales</taxon>
        <taxon>Lachnospiraceae</taxon>
        <taxon>Blautia</taxon>
    </lineage>
</organism>
<keyword evidence="1" id="KW-0812">Transmembrane</keyword>
<protein>
    <submittedName>
        <fullName evidence="2">Uncharacterized protein</fullName>
    </submittedName>
</protein>